<protein>
    <submittedName>
        <fullName evidence="8">ATP-binding cassette domain-containing protein</fullName>
    </submittedName>
</protein>
<dbReference type="PANTHER" id="PTHR43875:SF15">
    <property type="entry name" value="TREHALOSE IMPORT ATP-BINDING PROTEIN SUGC"/>
    <property type="match status" value="1"/>
</dbReference>
<evidence type="ECO:0000313" key="9">
    <source>
        <dbReference type="Proteomes" id="UP000665020"/>
    </source>
</evidence>
<dbReference type="GO" id="GO:0140359">
    <property type="term" value="F:ABC-type transporter activity"/>
    <property type="evidence" value="ECO:0007669"/>
    <property type="project" value="UniProtKB-ARBA"/>
</dbReference>
<evidence type="ECO:0000256" key="6">
    <source>
        <dbReference type="ARBA" id="ARBA00023136"/>
    </source>
</evidence>
<dbReference type="InterPro" id="IPR008995">
    <property type="entry name" value="Mo/tungstate-bd_C_term_dom"/>
</dbReference>
<evidence type="ECO:0000313" key="8">
    <source>
        <dbReference type="EMBL" id="QTL99546.1"/>
    </source>
</evidence>
<evidence type="ECO:0000256" key="1">
    <source>
        <dbReference type="ARBA" id="ARBA00022448"/>
    </source>
</evidence>
<dbReference type="SMART" id="SM00382">
    <property type="entry name" value="AAA"/>
    <property type="match status" value="1"/>
</dbReference>
<dbReference type="InterPro" id="IPR047641">
    <property type="entry name" value="ABC_transpr_MalK/UgpC-like"/>
</dbReference>
<dbReference type="AlphaFoldDB" id="A0A8A7KCN2"/>
<evidence type="ECO:0000256" key="5">
    <source>
        <dbReference type="ARBA" id="ARBA00022967"/>
    </source>
</evidence>
<dbReference type="GO" id="GO:0055052">
    <property type="term" value="C:ATP-binding cassette (ABC) transporter complex, substrate-binding subunit-containing"/>
    <property type="evidence" value="ECO:0007669"/>
    <property type="project" value="TreeGrafter"/>
</dbReference>
<dbReference type="PROSITE" id="PS50893">
    <property type="entry name" value="ABC_TRANSPORTER_2"/>
    <property type="match status" value="1"/>
</dbReference>
<keyword evidence="1" id="KW-0813">Transport</keyword>
<evidence type="ECO:0000256" key="3">
    <source>
        <dbReference type="ARBA" id="ARBA00022741"/>
    </source>
</evidence>
<proteinExistence type="predicted"/>
<dbReference type="Gene3D" id="3.40.50.300">
    <property type="entry name" value="P-loop containing nucleotide triphosphate hydrolases"/>
    <property type="match status" value="1"/>
</dbReference>
<dbReference type="GO" id="GO:0016887">
    <property type="term" value="F:ATP hydrolysis activity"/>
    <property type="evidence" value="ECO:0007669"/>
    <property type="project" value="InterPro"/>
</dbReference>
<dbReference type="EMBL" id="CP046640">
    <property type="protein sequence ID" value="QTL99546.1"/>
    <property type="molecule type" value="Genomic_DNA"/>
</dbReference>
<dbReference type="Gene3D" id="2.40.50.140">
    <property type="entry name" value="Nucleic acid-binding proteins"/>
    <property type="match status" value="1"/>
</dbReference>
<keyword evidence="3" id="KW-0547">Nucleotide-binding</keyword>
<reference evidence="8" key="1">
    <citation type="submission" date="2019-12" db="EMBL/GenBank/DDBJ databases">
        <authorList>
            <person name="zhang j."/>
            <person name="sun C.M."/>
        </authorList>
    </citation>
    <scope>NUCLEOTIDE SEQUENCE</scope>
    <source>
        <strain evidence="8">NS-1</strain>
    </source>
</reference>
<name>A0A8A7KCN2_9FIRM</name>
<accession>A0A8A7KCN2</accession>
<dbReference type="InterPro" id="IPR003439">
    <property type="entry name" value="ABC_transporter-like_ATP-bd"/>
</dbReference>
<dbReference type="Gene3D" id="2.40.50.100">
    <property type="match status" value="1"/>
</dbReference>
<dbReference type="SUPFAM" id="SSF52540">
    <property type="entry name" value="P-loop containing nucleoside triphosphate hydrolases"/>
    <property type="match status" value="1"/>
</dbReference>
<keyword evidence="2" id="KW-1003">Cell membrane</keyword>
<dbReference type="SUPFAM" id="SSF50331">
    <property type="entry name" value="MOP-like"/>
    <property type="match status" value="1"/>
</dbReference>
<dbReference type="RefSeq" id="WP_230867884.1">
    <property type="nucleotide sequence ID" value="NZ_CP046640.1"/>
</dbReference>
<evidence type="ECO:0000256" key="4">
    <source>
        <dbReference type="ARBA" id="ARBA00022840"/>
    </source>
</evidence>
<dbReference type="InterPro" id="IPR003593">
    <property type="entry name" value="AAA+_ATPase"/>
</dbReference>
<dbReference type="Pfam" id="PF00005">
    <property type="entry name" value="ABC_tran"/>
    <property type="match status" value="1"/>
</dbReference>
<evidence type="ECO:0000259" key="7">
    <source>
        <dbReference type="PROSITE" id="PS50893"/>
    </source>
</evidence>
<dbReference type="InterPro" id="IPR012340">
    <property type="entry name" value="NA-bd_OB-fold"/>
</dbReference>
<dbReference type="PANTHER" id="PTHR43875">
    <property type="entry name" value="MALTODEXTRIN IMPORT ATP-BINDING PROTEIN MSMX"/>
    <property type="match status" value="1"/>
</dbReference>
<keyword evidence="6" id="KW-0472">Membrane</keyword>
<organism evidence="8 9">
    <name type="scientific">Iocasia fonsfrigidae</name>
    <dbReference type="NCBI Taxonomy" id="2682810"/>
    <lineage>
        <taxon>Bacteria</taxon>
        <taxon>Bacillati</taxon>
        <taxon>Bacillota</taxon>
        <taxon>Clostridia</taxon>
        <taxon>Halanaerobiales</taxon>
        <taxon>Halanaerobiaceae</taxon>
        <taxon>Iocasia</taxon>
    </lineage>
</organism>
<sequence>MANIRLKNVTKNYKNVNALNQINLEIKDKEFFVLFGPAGAGKTTMLKVIAGIELHQMGDVEFDGKNMNLVEPADRNVSMVFENYALYPHMTVYDNIASPMRSPLYKEKEEYIKKEVHRVSSMMGIDHLLDRLPRQCSNGQRQRVALGRALVRKPRVFLMDEPLAHLDAKLKNLMRTELKGMQQEFDATTIYVTHDYLEALSLGDRIGIINEGQLIQIATGDEVYYSPANEFVAKLVGEPEINIFKSEIVKCDDTYKVLLGGELQPVEEDVLKVLLEKDLDYVDVGIRGNNIEFSLEKGDDSFVEGSVYSLEPIGNKSILIVKVEEELIRLIAPNDLQVELDSKIFIKFDMKNAMYFEHKSKEFITRHNIESLIGVSK</sequence>
<feature type="domain" description="ABC transporter" evidence="7">
    <location>
        <begin position="4"/>
        <end position="236"/>
    </location>
</feature>
<dbReference type="FunFam" id="3.40.50.300:FF:000042">
    <property type="entry name" value="Maltose/maltodextrin ABC transporter, ATP-binding protein"/>
    <property type="match status" value="1"/>
</dbReference>
<dbReference type="InterPro" id="IPR027417">
    <property type="entry name" value="P-loop_NTPase"/>
</dbReference>
<evidence type="ECO:0000256" key="2">
    <source>
        <dbReference type="ARBA" id="ARBA00022475"/>
    </source>
</evidence>
<keyword evidence="4 8" id="KW-0067">ATP-binding</keyword>
<dbReference type="GO" id="GO:0005524">
    <property type="term" value="F:ATP binding"/>
    <property type="evidence" value="ECO:0007669"/>
    <property type="project" value="UniProtKB-KW"/>
</dbReference>
<gene>
    <name evidence="8" type="ORF">GM661_17115</name>
</gene>
<dbReference type="KEGG" id="ifn:GM661_17115"/>
<keyword evidence="5" id="KW-1278">Translocase</keyword>
<dbReference type="Proteomes" id="UP000665020">
    <property type="component" value="Chromosome"/>
</dbReference>
<keyword evidence="9" id="KW-1185">Reference proteome</keyword>